<protein>
    <submittedName>
        <fullName evidence="1">Uncharacterized protein</fullName>
    </submittedName>
</protein>
<dbReference type="Proteomes" id="UP000054018">
    <property type="component" value="Unassembled WGS sequence"/>
</dbReference>
<sequence>MQSVIRAHSRVTRGTLAGGEGALCLRETVVVFHLLIYPSLFGMKLVNSCVTTSRLVLLFHSCVSRYV</sequence>
<proteinExistence type="predicted"/>
<reference evidence="1 2" key="1">
    <citation type="submission" date="2014-04" db="EMBL/GenBank/DDBJ databases">
        <authorList>
            <consortium name="DOE Joint Genome Institute"/>
            <person name="Kuo A."/>
            <person name="Kohler A."/>
            <person name="Costa M.D."/>
            <person name="Nagy L.G."/>
            <person name="Floudas D."/>
            <person name="Copeland A."/>
            <person name="Barry K.W."/>
            <person name="Cichocki N."/>
            <person name="Veneault-Fourrey C."/>
            <person name="LaButti K."/>
            <person name="Lindquist E.A."/>
            <person name="Lipzen A."/>
            <person name="Lundell T."/>
            <person name="Morin E."/>
            <person name="Murat C."/>
            <person name="Sun H."/>
            <person name="Tunlid A."/>
            <person name="Henrissat B."/>
            <person name="Grigoriev I.V."/>
            <person name="Hibbett D.S."/>
            <person name="Martin F."/>
            <person name="Nordberg H.P."/>
            <person name="Cantor M.N."/>
            <person name="Hua S.X."/>
        </authorList>
    </citation>
    <scope>NUCLEOTIDE SEQUENCE [LARGE SCALE GENOMIC DNA]</scope>
    <source>
        <strain evidence="1 2">441</strain>
    </source>
</reference>
<gene>
    <name evidence="1" type="ORF">PISMIDRAFT_616021</name>
</gene>
<dbReference type="EMBL" id="KN833774">
    <property type="protein sequence ID" value="KIK19970.1"/>
    <property type="molecule type" value="Genomic_DNA"/>
</dbReference>
<organism evidence="1 2">
    <name type="scientific">Pisolithus microcarpus 441</name>
    <dbReference type="NCBI Taxonomy" id="765257"/>
    <lineage>
        <taxon>Eukaryota</taxon>
        <taxon>Fungi</taxon>
        <taxon>Dikarya</taxon>
        <taxon>Basidiomycota</taxon>
        <taxon>Agaricomycotina</taxon>
        <taxon>Agaricomycetes</taxon>
        <taxon>Agaricomycetidae</taxon>
        <taxon>Boletales</taxon>
        <taxon>Sclerodermatineae</taxon>
        <taxon>Pisolithaceae</taxon>
        <taxon>Pisolithus</taxon>
    </lineage>
</organism>
<reference evidence="2" key="2">
    <citation type="submission" date="2015-01" db="EMBL/GenBank/DDBJ databases">
        <title>Evolutionary Origins and Diversification of the Mycorrhizal Mutualists.</title>
        <authorList>
            <consortium name="DOE Joint Genome Institute"/>
            <consortium name="Mycorrhizal Genomics Consortium"/>
            <person name="Kohler A."/>
            <person name="Kuo A."/>
            <person name="Nagy L.G."/>
            <person name="Floudas D."/>
            <person name="Copeland A."/>
            <person name="Barry K.W."/>
            <person name="Cichocki N."/>
            <person name="Veneault-Fourrey C."/>
            <person name="LaButti K."/>
            <person name="Lindquist E.A."/>
            <person name="Lipzen A."/>
            <person name="Lundell T."/>
            <person name="Morin E."/>
            <person name="Murat C."/>
            <person name="Riley R."/>
            <person name="Ohm R."/>
            <person name="Sun H."/>
            <person name="Tunlid A."/>
            <person name="Henrissat B."/>
            <person name="Grigoriev I.V."/>
            <person name="Hibbett D.S."/>
            <person name="Martin F."/>
        </authorList>
    </citation>
    <scope>NUCLEOTIDE SEQUENCE [LARGE SCALE GENOMIC DNA]</scope>
    <source>
        <strain evidence="2">441</strain>
    </source>
</reference>
<evidence type="ECO:0000313" key="1">
    <source>
        <dbReference type="EMBL" id="KIK19970.1"/>
    </source>
</evidence>
<dbReference type="AlphaFoldDB" id="A0A0C9Y5I7"/>
<accession>A0A0C9Y5I7</accession>
<evidence type="ECO:0000313" key="2">
    <source>
        <dbReference type="Proteomes" id="UP000054018"/>
    </source>
</evidence>
<keyword evidence="2" id="KW-1185">Reference proteome</keyword>
<name>A0A0C9Y5I7_9AGAM</name>
<dbReference type="HOGENOM" id="CLU_2813397_0_0_1"/>